<evidence type="ECO:0000313" key="10">
    <source>
        <dbReference type="EMBL" id="SFK13795.1"/>
    </source>
</evidence>
<reference evidence="10 11" key="1">
    <citation type="submission" date="2016-10" db="EMBL/GenBank/DDBJ databases">
        <authorList>
            <person name="Varghese N."/>
            <person name="Submissions S."/>
        </authorList>
    </citation>
    <scope>NUCLEOTIDE SEQUENCE [LARGE SCALE GENOMIC DNA]</scope>
    <source>
        <strain evidence="10 11">DSM 16392</strain>
    </source>
</reference>
<evidence type="ECO:0000256" key="8">
    <source>
        <dbReference type="SAM" id="Phobius"/>
    </source>
</evidence>
<feature type="domain" description="Major facilitator superfamily (MFS) profile" evidence="9">
    <location>
        <begin position="85"/>
        <end position="516"/>
    </location>
</feature>
<dbReference type="InterPro" id="IPR020846">
    <property type="entry name" value="MFS_dom"/>
</dbReference>
<evidence type="ECO:0000256" key="1">
    <source>
        <dbReference type="ARBA" id="ARBA00004141"/>
    </source>
</evidence>
<dbReference type="PROSITE" id="PS00216">
    <property type="entry name" value="SUGAR_TRANSPORT_1"/>
    <property type="match status" value="2"/>
</dbReference>
<feature type="transmembrane region" description="Helical" evidence="8">
    <location>
        <begin position="487"/>
        <end position="509"/>
    </location>
</feature>
<feature type="transmembrane region" description="Helical" evidence="8">
    <location>
        <begin position="246"/>
        <end position="266"/>
    </location>
</feature>
<dbReference type="InterPro" id="IPR005829">
    <property type="entry name" value="Sugar_transporter_CS"/>
</dbReference>
<dbReference type="InterPro" id="IPR005828">
    <property type="entry name" value="MFS_sugar_transport-like"/>
</dbReference>
<dbReference type="InterPro" id="IPR036259">
    <property type="entry name" value="MFS_trans_sf"/>
</dbReference>
<dbReference type="Proteomes" id="UP000199598">
    <property type="component" value="Unassembled WGS sequence"/>
</dbReference>
<feature type="transmembrane region" description="Helical" evidence="8">
    <location>
        <begin position="118"/>
        <end position="140"/>
    </location>
</feature>
<feature type="transmembrane region" description="Helical" evidence="8">
    <location>
        <begin position="425"/>
        <end position="450"/>
    </location>
</feature>
<gene>
    <name evidence="10" type="ORF">SAMN04488518_102335</name>
</gene>
<dbReference type="PROSITE" id="PS50850">
    <property type="entry name" value="MFS"/>
    <property type="match status" value="1"/>
</dbReference>
<dbReference type="PANTHER" id="PTHR48020">
    <property type="entry name" value="PROTON MYO-INOSITOL COTRANSPORTER"/>
    <property type="match status" value="1"/>
</dbReference>
<keyword evidence="3 7" id="KW-0813">Transport</keyword>
<feature type="transmembrane region" description="Helical" evidence="8">
    <location>
        <begin position="78"/>
        <end position="98"/>
    </location>
</feature>
<accession>A0A1I3X291</accession>
<evidence type="ECO:0000256" key="4">
    <source>
        <dbReference type="ARBA" id="ARBA00022692"/>
    </source>
</evidence>
<comment type="subcellular location">
    <subcellularLocation>
        <location evidence="1">Membrane</location>
        <topology evidence="1">Multi-pass membrane protein</topology>
    </subcellularLocation>
</comment>
<dbReference type="SUPFAM" id="SSF103473">
    <property type="entry name" value="MFS general substrate transporter"/>
    <property type="match status" value="1"/>
</dbReference>
<feature type="transmembrane region" description="Helical" evidence="8">
    <location>
        <begin position="209"/>
        <end position="226"/>
    </location>
</feature>
<dbReference type="PROSITE" id="PS00217">
    <property type="entry name" value="SUGAR_TRANSPORT_2"/>
    <property type="match status" value="1"/>
</dbReference>
<proteinExistence type="inferred from homology"/>
<dbReference type="EMBL" id="FOSK01000002">
    <property type="protein sequence ID" value="SFK13795.1"/>
    <property type="molecule type" value="Genomic_DNA"/>
</dbReference>
<keyword evidence="11" id="KW-1185">Reference proteome</keyword>
<dbReference type="Pfam" id="PF00083">
    <property type="entry name" value="Sugar_tr"/>
    <property type="match status" value="1"/>
</dbReference>
<evidence type="ECO:0000256" key="7">
    <source>
        <dbReference type="RuleBase" id="RU003346"/>
    </source>
</evidence>
<comment type="caution">
    <text evidence="10">The sequence shown here is derived from an EMBL/GenBank/DDBJ whole genome shotgun (WGS) entry which is preliminary data.</text>
</comment>
<organism evidence="10 11">
    <name type="scientific">Pseudovibrio ascidiaceicola</name>
    <dbReference type="NCBI Taxonomy" id="285279"/>
    <lineage>
        <taxon>Bacteria</taxon>
        <taxon>Pseudomonadati</taxon>
        <taxon>Pseudomonadota</taxon>
        <taxon>Alphaproteobacteria</taxon>
        <taxon>Hyphomicrobiales</taxon>
        <taxon>Stappiaceae</taxon>
        <taxon>Pseudovibrio</taxon>
    </lineage>
</organism>
<evidence type="ECO:0000256" key="6">
    <source>
        <dbReference type="ARBA" id="ARBA00023136"/>
    </source>
</evidence>
<dbReference type="NCBIfam" id="TIGR00879">
    <property type="entry name" value="SP"/>
    <property type="match status" value="1"/>
</dbReference>
<sequence length="542" mass="58932">MTGTLIEGKGREKLNAVIPNRCSLSLRVTLEKLKISMSPFLLVIKRYWGLAKNSSIQGCVSSGWLETSAYTFPWSLKGLRMIILLACIAVLCGLLYGYNEGVIAGAYEPIKAEFEFSAYWGGLLVASLSIGGLIGAYLSAYLSDKFGRRSTVIIAALFFITGAVLSSVAQDLFILTFARSLIGMGIGLSSMAGPQYVSEIAPRKIRGRMLGAFQFMISFGVLIGYLSNLITLDLGYSAEAINRWQFMFLLSAIPAAFLLFGIWSAPESPRWLVMAKRSAEAEAVFEKIEPTRSVAWVKGNVKRIEEDLAEVADQKGGWLDLINPRNRPITSFCVFTFLFQQLSGINAVILYAPELFGDLGFSEEASRLSATVGLGAALALAAAASLLLIDRVGRRPLMVYGLPACALSQFLIVGGFLMGDGIGTALSVSGLCLYVISYSLSMGPLPWVYMSEVFPNYLRAKGMVVAVTVNWVFTFLVVFGFPKLNQLFTITEIFLFFAICCCIGTVYAIRRAPETKGVSLEDIYELFHKGGSKTAEGPVAGE</sequence>
<name>A0A1I3X291_9HYPH</name>
<evidence type="ECO:0000259" key="9">
    <source>
        <dbReference type="PROSITE" id="PS50850"/>
    </source>
</evidence>
<dbReference type="PANTHER" id="PTHR48020:SF12">
    <property type="entry name" value="PROTON MYO-INOSITOL COTRANSPORTER"/>
    <property type="match status" value="1"/>
</dbReference>
<feature type="transmembrane region" description="Helical" evidence="8">
    <location>
        <begin position="152"/>
        <end position="170"/>
    </location>
</feature>
<feature type="transmembrane region" description="Helical" evidence="8">
    <location>
        <begin position="332"/>
        <end position="352"/>
    </location>
</feature>
<dbReference type="Gene3D" id="1.20.1250.20">
    <property type="entry name" value="MFS general substrate transporter like domains"/>
    <property type="match status" value="1"/>
</dbReference>
<evidence type="ECO:0000256" key="2">
    <source>
        <dbReference type="ARBA" id="ARBA00010992"/>
    </source>
</evidence>
<dbReference type="InterPro" id="IPR003663">
    <property type="entry name" value="Sugar/inositol_transpt"/>
</dbReference>
<evidence type="ECO:0000256" key="5">
    <source>
        <dbReference type="ARBA" id="ARBA00022989"/>
    </source>
</evidence>
<comment type="similarity">
    <text evidence="2 7">Belongs to the major facilitator superfamily. Sugar transporter (TC 2.A.1.1) family.</text>
</comment>
<feature type="transmembrane region" description="Helical" evidence="8">
    <location>
        <begin position="397"/>
        <end position="419"/>
    </location>
</feature>
<evidence type="ECO:0000256" key="3">
    <source>
        <dbReference type="ARBA" id="ARBA00022448"/>
    </source>
</evidence>
<dbReference type="InterPro" id="IPR050814">
    <property type="entry name" value="Myo-inositol_Transporter"/>
</dbReference>
<dbReference type="PRINTS" id="PR00171">
    <property type="entry name" value="SUGRTRNSPORT"/>
</dbReference>
<keyword evidence="5 8" id="KW-1133">Transmembrane helix</keyword>
<evidence type="ECO:0000313" key="11">
    <source>
        <dbReference type="Proteomes" id="UP000199598"/>
    </source>
</evidence>
<feature type="transmembrane region" description="Helical" evidence="8">
    <location>
        <begin position="462"/>
        <end position="481"/>
    </location>
</feature>
<keyword evidence="6 8" id="KW-0472">Membrane</keyword>
<protein>
    <submittedName>
        <fullName evidence="10">MFS transporter, sugar porter (SP) family</fullName>
    </submittedName>
</protein>
<feature type="transmembrane region" description="Helical" evidence="8">
    <location>
        <begin position="372"/>
        <end position="390"/>
    </location>
</feature>
<keyword evidence="4 8" id="KW-0812">Transmembrane</keyword>